<dbReference type="OrthoDB" id="4152802at2759"/>
<comment type="caution">
    <text evidence="2">The sequence shown here is derived from an EMBL/GenBank/DDBJ whole genome shotgun (WGS) entry which is preliminary data.</text>
</comment>
<feature type="region of interest" description="Disordered" evidence="1">
    <location>
        <begin position="284"/>
        <end position="479"/>
    </location>
</feature>
<sequence length="732" mass="81635">MALWPFRRKSVRKRSRSGAAFSDNEVAPLRTQADAGLIRTKSKKARTEPTKLQRRQRTYSFSPGRHDSIRIERPCGNTETEKRETQGHNPSSGNAADWVRTPTLHPTRRKSSKRRREDHDREAEIKAMSAFMPAQSAMESYGRSRSKQSTKRAKMDGLEHQYKHPSQISLPYPDSIRSTMSVDPDFVAYKISVFDSLTPRPTLRYTSSTRRASSRTAASAMVEQMKKPFGGREPIYEDPLDSRKRIDDLADDLDAKDLRELMERDNRRRERKRLQDQERLEKKLARKAERNKKEEAEAKTSGLPPPENLERGVMGREMVGLGIDPPSAVVTSSKRRELDTLPDARENSDETRRTPPLEIFHRPETSPTNDDTRASETKQPSRLFSAGRLEAGEKISVLSEGSSRLAGFLHSKKSHSKSTLESDKDRLMDEDSGRKNSEASTKTSNRLSFTSLLKWGNKGKRHSGPSSFSNTSREEMPSGVTPQIIAQAEALAKLQGDEAPNQIHHLGTKLTTATPKRTKSRFREDLPDFPLSPPDSRVQSPEADLPLPVVAETSPHVECPLTPPLGHDSLRSAEQPKAIVSSHTQVSMSLASIDSEGSWLSGRVGSSRAPRKQCSLARIDCRDTAHPSDSPTNSIVEEDLALADDEYLSPLATARLSGARTCPRSFVEGRSSSDGNESTGDNGPKWGQVGAKPQVVEHHHHDRDAMRSRQGLLNNDSGDEEDTRMTTHVCPT</sequence>
<organism evidence="2 3">
    <name type="scientific">Claviceps pusilla</name>
    <dbReference type="NCBI Taxonomy" id="123648"/>
    <lineage>
        <taxon>Eukaryota</taxon>
        <taxon>Fungi</taxon>
        <taxon>Dikarya</taxon>
        <taxon>Ascomycota</taxon>
        <taxon>Pezizomycotina</taxon>
        <taxon>Sordariomycetes</taxon>
        <taxon>Hypocreomycetidae</taxon>
        <taxon>Hypocreales</taxon>
        <taxon>Clavicipitaceae</taxon>
        <taxon>Claviceps</taxon>
    </lineage>
</organism>
<reference evidence="2" key="1">
    <citation type="journal article" date="2020" name="bioRxiv">
        <title>Whole genome comparisons of ergot fungi reveals the divergence and evolution of species within the genus Claviceps are the result of varying mechanisms driving genome evolution and host range expansion.</title>
        <authorList>
            <person name="Wyka S.A."/>
            <person name="Mondo S.J."/>
            <person name="Liu M."/>
            <person name="Dettman J."/>
            <person name="Nalam V."/>
            <person name="Broders K.D."/>
        </authorList>
    </citation>
    <scope>NUCLEOTIDE SEQUENCE</scope>
    <source>
        <strain evidence="2">CCC 602</strain>
    </source>
</reference>
<name>A0A9P7SWG1_9HYPO</name>
<feature type="compositionally biased region" description="Basic and acidic residues" evidence="1">
    <location>
        <begin position="695"/>
        <end position="707"/>
    </location>
</feature>
<dbReference type="EMBL" id="SRPW01001667">
    <property type="protein sequence ID" value="KAG5999592.1"/>
    <property type="molecule type" value="Genomic_DNA"/>
</dbReference>
<feature type="compositionally biased region" description="Basic and acidic residues" evidence="1">
    <location>
        <begin position="334"/>
        <end position="376"/>
    </location>
</feature>
<feature type="compositionally biased region" description="Basic residues" evidence="1">
    <location>
        <begin position="1"/>
        <end position="16"/>
    </location>
</feature>
<gene>
    <name evidence="2" type="ORF">E4U43_001978</name>
</gene>
<evidence type="ECO:0000313" key="3">
    <source>
        <dbReference type="Proteomes" id="UP000748025"/>
    </source>
</evidence>
<feature type="region of interest" description="Disordered" evidence="1">
    <location>
        <begin position="665"/>
        <end position="732"/>
    </location>
</feature>
<evidence type="ECO:0000256" key="1">
    <source>
        <dbReference type="SAM" id="MobiDB-lite"/>
    </source>
</evidence>
<feature type="region of interest" description="Disordered" evidence="1">
    <location>
        <begin position="1"/>
        <end position="121"/>
    </location>
</feature>
<keyword evidence="3" id="KW-1185">Reference proteome</keyword>
<feature type="compositionally biased region" description="Basic and acidic residues" evidence="1">
    <location>
        <begin position="64"/>
        <end position="86"/>
    </location>
</feature>
<dbReference type="Proteomes" id="UP000748025">
    <property type="component" value="Unassembled WGS sequence"/>
</dbReference>
<feature type="compositionally biased region" description="Polar residues" evidence="1">
    <location>
        <begin position="670"/>
        <end position="681"/>
    </location>
</feature>
<accession>A0A9P7SWG1</accession>
<feature type="compositionally biased region" description="Polar residues" evidence="1">
    <location>
        <begin position="438"/>
        <end position="451"/>
    </location>
</feature>
<feature type="region of interest" description="Disordered" evidence="1">
    <location>
        <begin position="512"/>
        <end position="541"/>
    </location>
</feature>
<proteinExistence type="predicted"/>
<dbReference type="AlphaFoldDB" id="A0A9P7SWG1"/>
<feature type="region of interest" description="Disordered" evidence="1">
    <location>
        <begin position="200"/>
        <end position="220"/>
    </location>
</feature>
<protein>
    <submittedName>
        <fullName evidence="2">Uncharacterized protein</fullName>
    </submittedName>
</protein>
<feature type="compositionally biased region" description="Low complexity" evidence="1">
    <location>
        <begin position="206"/>
        <end position="220"/>
    </location>
</feature>
<feature type="compositionally biased region" description="Basic and acidic residues" evidence="1">
    <location>
        <begin position="284"/>
        <end position="298"/>
    </location>
</feature>
<feature type="compositionally biased region" description="Basic and acidic residues" evidence="1">
    <location>
        <begin position="418"/>
        <end position="437"/>
    </location>
</feature>
<evidence type="ECO:0000313" key="2">
    <source>
        <dbReference type="EMBL" id="KAG5999592.1"/>
    </source>
</evidence>